<proteinExistence type="predicted"/>
<gene>
    <name evidence="1" type="ORF">TUM19329_33120</name>
</gene>
<evidence type="ECO:0000313" key="2">
    <source>
        <dbReference type="Proteomes" id="UP000502894"/>
    </source>
</evidence>
<accession>A0A6F8T927</accession>
<dbReference type="RefSeq" id="WP_173238179.1">
    <property type="nucleotide sequence ID" value="NZ_AP022839.1"/>
</dbReference>
<keyword evidence="2" id="KW-1185">Reference proteome</keyword>
<evidence type="ECO:0000313" key="1">
    <source>
        <dbReference type="EMBL" id="BCA96951.1"/>
    </source>
</evidence>
<dbReference type="Proteomes" id="UP000502894">
    <property type="component" value="Chromosome"/>
</dbReference>
<name>A0A6F8T927_9GAMM</name>
<protein>
    <submittedName>
        <fullName evidence="1">Uncharacterized protein</fullName>
    </submittedName>
</protein>
<dbReference type="InterPro" id="IPR016084">
    <property type="entry name" value="Haem_Oase-like_multi-hlx"/>
</dbReference>
<dbReference type="Gene3D" id="1.20.910.10">
    <property type="entry name" value="Heme oxygenase-like"/>
    <property type="match status" value="1"/>
</dbReference>
<dbReference type="SUPFAM" id="SSF48613">
    <property type="entry name" value="Heme oxygenase-like"/>
    <property type="match status" value="1"/>
</dbReference>
<dbReference type="EMBL" id="AP022839">
    <property type="protein sequence ID" value="BCA96951.1"/>
    <property type="molecule type" value="Genomic_DNA"/>
</dbReference>
<reference evidence="1" key="1">
    <citation type="journal article" date="2020" name="Microbiol. Resour. Announc.">
        <title>Complete Genome Sequence of Novel Psychrotolerant Legionella Strain TUM19329, Isolated from Antarctic Lake Sediment.</title>
        <authorList>
            <person name="Shimada S."/>
            <person name="Nakai R."/>
            <person name="Aoki K."/>
            <person name="Shimoeda N."/>
            <person name="Ohno G."/>
            <person name="Miyazaki Y."/>
            <person name="Kudoh S."/>
            <person name="Imura S."/>
            <person name="Watanabe K."/>
            <person name="Ishii Y."/>
            <person name="Tateda K."/>
        </authorList>
    </citation>
    <scope>NUCLEOTIDE SEQUENCE [LARGE SCALE GENOMIC DNA]</scope>
    <source>
        <strain evidence="1">TUM19329</strain>
    </source>
</reference>
<sequence>MQSAVSKIVNDSKKDELKFANQYGYTGVKEALYTSDHPEVVFWTGFFQNRFKERKIFEQFEEQTSGNDIHKAVAIATQWYRFSSIMPWILCKAATVVSNNIKRHYVIQGAYEELGMRDVNEIHPERFREAAIDAGVDESLFEKHQGFSRVNDSLDKLVKSLTTSKTDAEVMGILLGLECPAEENVETLFLGLALTPEIKAQLLKSIFFRIHRAIECEHIRLAVSNFLRFNSDEVSKKDFIKGFDQGIQFWVEFWSGLAQLTLKLRASSN</sequence>
<dbReference type="AlphaFoldDB" id="A0A6F8T927"/>
<dbReference type="KEGG" id="lant:TUM19329_33120"/>
<organism evidence="1 2">
    <name type="scientific">Legionella antarctica</name>
    <dbReference type="NCBI Taxonomy" id="2708020"/>
    <lineage>
        <taxon>Bacteria</taxon>
        <taxon>Pseudomonadati</taxon>
        <taxon>Pseudomonadota</taxon>
        <taxon>Gammaproteobacteria</taxon>
        <taxon>Legionellales</taxon>
        <taxon>Legionellaceae</taxon>
        <taxon>Legionella</taxon>
    </lineage>
</organism>